<keyword evidence="1" id="KW-1133">Transmembrane helix</keyword>
<evidence type="ECO:0000313" key="3">
    <source>
        <dbReference type="Proteomes" id="UP000717696"/>
    </source>
</evidence>
<proteinExistence type="predicted"/>
<sequence length="101" mass="11479">MAHGMDTLGVPKLLARQTNAQYERIRRFHGSSSSLKIYIYAAHVCFFPFVLFMSGRAVLGLEMHLRCRSSMPVTLHSFIPIVPYMLVPTVHASFPQRVNKT</sequence>
<evidence type="ECO:0008006" key="4">
    <source>
        <dbReference type="Google" id="ProtNLM"/>
    </source>
</evidence>
<name>A0A9P9E9E4_9HYPO</name>
<organism evidence="2 3">
    <name type="scientific">Dactylonectria estremocensis</name>
    <dbReference type="NCBI Taxonomy" id="1079267"/>
    <lineage>
        <taxon>Eukaryota</taxon>
        <taxon>Fungi</taxon>
        <taxon>Dikarya</taxon>
        <taxon>Ascomycota</taxon>
        <taxon>Pezizomycotina</taxon>
        <taxon>Sordariomycetes</taxon>
        <taxon>Hypocreomycetidae</taxon>
        <taxon>Hypocreales</taxon>
        <taxon>Nectriaceae</taxon>
        <taxon>Dactylonectria</taxon>
    </lineage>
</organism>
<dbReference type="AlphaFoldDB" id="A0A9P9E9E4"/>
<dbReference type="EMBL" id="JAGMUU010000018">
    <property type="protein sequence ID" value="KAH7133343.1"/>
    <property type="molecule type" value="Genomic_DNA"/>
</dbReference>
<keyword evidence="1" id="KW-0812">Transmembrane</keyword>
<feature type="transmembrane region" description="Helical" evidence="1">
    <location>
        <begin position="73"/>
        <end position="94"/>
    </location>
</feature>
<accession>A0A9P9E9E4</accession>
<keyword evidence="1" id="KW-0472">Membrane</keyword>
<keyword evidence="3" id="KW-1185">Reference proteome</keyword>
<comment type="caution">
    <text evidence="2">The sequence shown here is derived from an EMBL/GenBank/DDBJ whole genome shotgun (WGS) entry which is preliminary data.</text>
</comment>
<evidence type="ECO:0000313" key="2">
    <source>
        <dbReference type="EMBL" id="KAH7133343.1"/>
    </source>
</evidence>
<evidence type="ECO:0000256" key="1">
    <source>
        <dbReference type="SAM" id="Phobius"/>
    </source>
</evidence>
<dbReference type="Proteomes" id="UP000717696">
    <property type="component" value="Unassembled WGS sequence"/>
</dbReference>
<protein>
    <recommendedName>
        <fullName evidence="4">Transmembrane protein</fullName>
    </recommendedName>
</protein>
<reference evidence="2" key="1">
    <citation type="journal article" date="2021" name="Nat. Commun.">
        <title>Genetic determinants of endophytism in the Arabidopsis root mycobiome.</title>
        <authorList>
            <person name="Mesny F."/>
            <person name="Miyauchi S."/>
            <person name="Thiergart T."/>
            <person name="Pickel B."/>
            <person name="Atanasova L."/>
            <person name="Karlsson M."/>
            <person name="Huettel B."/>
            <person name="Barry K.W."/>
            <person name="Haridas S."/>
            <person name="Chen C."/>
            <person name="Bauer D."/>
            <person name="Andreopoulos W."/>
            <person name="Pangilinan J."/>
            <person name="LaButti K."/>
            <person name="Riley R."/>
            <person name="Lipzen A."/>
            <person name="Clum A."/>
            <person name="Drula E."/>
            <person name="Henrissat B."/>
            <person name="Kohler A."/>
            <person name="Grigoriev I.V."/>
            <person name="Martin F.M."/>
            <person name="Hacquard S."/>
        </authorList>
    </citation>
    <scope>NUCLEOTIDE SEQUENCE</scope>
    <source>
        <strain evidence="2">MPI-CAGE-AT-0021</strain>
    </source>
</reference>
<feature type="transmembrane region" description="Helical" evidence="1">
    <location>
        <begin position="37"/>
        <end position="61"/>
    </location>
</feature>
<gene>
    <name evidence="2" type="ORF">B0J13DRAFT_98953</name>
</gene>